<keyword evidence="3 8" id="KW-0963">Cytoplasm</keyword>
<dbReference type="InterPro" id="IPR028939">
    <property type="entry name" value="P5C_Rdtase_cat_N"/>
</dbReference>
<dbReference type="HAMAP" id="MF_01925">
    <property type="entry name" value="P5C_reductase"/>
    <property type="match status" value="1"/>
</dbReference>
<evidence type="ECO:0000256" key="6">
    <source>
        <dbReference type="ARBA" id="ARBA00022857"/>
    </source>
</evidence>
<dbReference type="Pfam" id="PF14748">
    <property type="entry name" value="P5CR_dimer"/>
    <property type="match status" value="1"/>
</dbReference>
<evidence type="ECO:0000259" key="13">
    <source>
        <dbReference type="Pfam" id="PF14748"/>
    </source>
</evidence>
<dbReference type="InterPro" id="IPR029036">
    <property type="entry name" value="P5CR_dimer"/>
</dbReference>
<evidence type="ECO:0000256" key="10">
    <source>
        <dbReference type="PIRSR" id="PIRSR000193-1"/>
    </source>
</evidence>
<dbReference type="GO" id="GO:0055129">
    <property type="term" value="P:L-proline biosynthetic process"/>
    <property type="evidence" value="ECO:0007669"/>
    <property type="project" value="UniProtKB-UniRule"/>
</dbReference>
<dbReference type="InterPro" id="IPR000304">
    <property type="entry name" value="Pyrroline-COOH_reductase"/>
</dbReference>
<comment type="similarity">
    <text evidence="2 8 11">Belongs to the pyrroline-5-carboxylate reductase family.</text>
</comment>
<feature type="binding site" evidence="10">
    <location>
        <position position="60"/>
    </location>
    <ligand>
        <name>NADPH</name>
        <dbReference type="ChEBI" id="CHEBI:57783"/>
    </ligand>
</feature>
<dbReference type="InterPro" id="IPR008927">
    <property type="entry name" value="6-PGluconate_DH-like_C_sf"/>
</dbReference>
<dbReference type="NCBIfam" id="TIGR00112">
    <property type="entry name" value="proC"/>
    <property type="match status" value="1"/>
</dbReference>
<feature type="binding site" evidence="10">
    <location>
        <begin position="73"/>
        <end position="76"/>
    </location>
    <ligand>
        <name>NADP(+)</name>
        <dbReference type="ChEBI" id="CHEBI:58349"/>
    </ligand>
</feature>
<dbReference type="GO" id="GO:0004735">
    <property type="term" value="F:pyrroline-5-carboxylate reductase activity"/>
    <property type="evidence" value="ECO:0007669"/>
    <property type="project" value="UniProtKB-UniRule"/>
</dbReference>
<dbReference type="PANTHER" id="PTHR11645:SF0">
    <property type="entry name" value="PYRROLINE-5-CARBOXYLATE REDUCTASE 3"/>
    <property type="match status" value="1"/>
</dbReference>
<organism evidence="14 15">
    <name type="scientific">Candidatus Gottesmanbacteria bacterium GW2011_GWC2_39_8</name>
    <dbReference type="NCBI Taxonomy" id="1618450"/>
    <lineage>
        <taxon>Bacteria</taxon>
        <taxon>Candidatus Gottesmaniibacteriota</taxon>
    </lineage>
</organism>
<dbReference type="FunFam" id="3.40.50.720:FF:000190">
    <property type="entry name" value="Pyrroline-5-carboxylate reductase"/>
    <property type="match status" value="1"/>
</dbReference>
<comment type="caution">
    <text evidence="14">The sequence shown here is derived from an EMBL/GenBank/DDBJ whole genome shotgun (WGS) entry which is preliminary data.</text>
</comment>
<evidence type="ECO:0000256" key="1">
    <source>
        <dbReference type="ARBA" id="ARBA00004496"/>
    </source>
</evidence>
<dbReference type="PIRSF" id="PIRSF000193">
    <property type="entry name" value="Pyrrol-5-carb_rd"/>
    <property type="match status" value="1"/>
</dbReference>
<evidence type="ECO:0000256" key="8">
    <source>
        <dbReference type="HAMAP-Rule" id="MF_01925"/>
    </source>
</evidence>
<keyword evidence="7 8" id="KW-0560">Oxidoreductase</keyword>
<accession>A0A0G0PRX4</accession>
<dbReference type="AlphaFoldDB" id="A0A0G0PRX4"/>
<sequence length="280" mass="29973">MKTINKNIGFIGSGNMAQAIIGGLLSQKIIKSKNIFSSDPSPQRRNQFSKEFSIKTFSGNVEVVKKSDVIILAVKPQIMEKVLKELKGNITSRHLIISIAAGIPIEFISKWLGDDLKIIRVMPNAPALVKEGISAISPGKNAGPEDLELAKEILNAIGKTVFLEESYLNAVTGLSGSGPAYIFLIIESLIEGGVAAGLPWEISKELVLQTVAGSVSMVTLTGKHPGELKDMVTSPGGTTIAGLKVLENKKLRYALIEAVEAAAKKATYLGKTYSKKNKTK</sequence>
<comment type="subcellular location">
    <subcellularLocation>
        <location evidence="1 8">Cytoplasm</location>
    </subcellularLocation>
</comment>
<dbReference type="SUPFAM" id="SSF48179">
    <property type="entry name" value="6-phosphogluconate dehydrogenase C-terminal domain-like"/>
    <property type="match status" value="1"/>
</dbReference>
<evidence type="ECO:0000256" key="2">
    <source>
        <dbReference type="ARBA" id="ARBA00005525"/>
    </source>
</evidence>
<evidence type="ECO:0000256" key="4">
    <source>
        <dbReference type="ARBA" id="ARBA00022605"/>
    </source>
</evidence>
<dbReference type="InterPro" id="IPR053790">
    <property type="entry name" value="P5CR-like_CS"/>
</dbReference>
<dbReference type="SUPFAM" id="SSF51735">
    <property type="entry name" value="NAD(P)-binding Rossmann-fold domains"/>
    <property type="match status" value="1"/>
</dbReference>
<reference evidence="14 15" key="1">
    <citation type="journal article" date="2015" name="Nature">
        <title>rRNA introns, odd ribosomes, and small enigmatic genomes across a large radiation of phyla.</title>
        <authorList>
            <person name="Brown C.T."/>
            <person name="Hug L.A."/>
            <person name="Thomas B.C."/>
            <person name="Sharon I."/>
            <person name="Castelle C.J."/>
            <person name="Singh A."/>
            <person name="Wilkins M.J."/>
            <person name="Williams K.H."/>
            <person name="Banfield J.F."/>
        </authorList>
    </citation>
    <scope>NUCLEOTIDE SEQUENCE [LARGE SCALE GENOMIC DNA]</scope>
</reference>
<proteinExistence type="inferred from homology"/>
<comment type="catalytic activity">
    <reaction evidence="8">
        <text>L-proline + NAD(+) = (S)-1-pyrroline-5-carboxylate + NADH + 2 H(+)</text>
        <dbReference type="Rhea" id="RHEA:14105"/>
        <dbReference type="ChEBI" id="CHEBI:15378"/>
        <dbReference type="ChEBI" id="CHEBI:17388"/>
        <dbReference type="ChEBI" id="CHEBI:57540"/>
        <dbReference type="ChEBI" id="CHEBI:57945"/>
        <dbReference type="ChEBI" id="CHEBI:60039"/>
        <dbReference type="EC" id="1.5.1.2"/>
    </reaction>
</comment>
<dbReference type="EC" id="1.5.1.2" evidence="8 9"/>
<dbReference type="Pfam" id="PF03807">
    <property type="entry name" value="F420_oxidored"/>
    <property type="match status" value="1"/>
</dbReference>
<evidence type="ECO:0000256" key="11">
    <source>
        <dbReference type="RuleBase" id="RU003903"/>
    </source>
</evidence>
<feature type="binding site" evidence="10">
    <location>
        <begin position="11"/>
        <end position="16"/>
    </location>
    <ligand>
        <name>NADP(+)</name>
        <dbReference type="ChEBI" id="CHEBI:58349"/>
    </ligand>
</feature>
<dbReference type="UniPathway" id="UPA00098">
    <property type="reaction ID" value="UER00361"/>
</dbReference>
<dbReference type="GO" id="GO:0005737">
    <property type="term" value="C:cytoplasm"/>
    <property type="evidence" value="ECO:0007669"/>
    <property type="project" value="UniProtKB-SubCell"/>
</dbReference>
<keyword evidence="5 8" id="KW-0641">Proline biosynthesis</keyword>
<feature type="domain" description="Pyrroline-5-carboxylate reductase catalytic N-terminal" evidence="12">
    <location>
        <begin position="8"/>
        <end position="102"/>
    </location>
</feature>
<keyword evidence="4 8" id="KW-0028">Amino-acid biosynthesis</keyword>
<evidence type="ECO:0000313" key="15">
    <source>
        <dbReference type="Proteomes" id="UP000034539"/>
    </source>
</evidence>
<feature type="domain" description="Pyrroline-5-carboxylate reductase dimerisation" evidence="13">
    <location>
        <begin position="165"/>
        <end position="267"/>
    </location>
</feature>
<evidence type="ECO:0000256" key="5">
    <source>
        <dbReference type="ARBA" id="ARBA00022650"/>
    </source>
</evidence>
<dbReference type="Gene3D" id="3.40.50.720">
    <property type="entry name" value="NAD(P)-binding Rossmann-like Domain"/>
    <property type="match status" value="1"/>
</dbReference>
<evidence type="ECO:0000313" key="14">
    <source>
        <dbReference type="EMBL" id="KKR30914.1"/>
    </source>
</evidence>
<protein>
    <recommendedName>
        <fullName evidence="8 9">Pyrroline-5-carboxylate reductase</fullName>
        <shortName evidence="8">P5C reductase</shortName>
        <shortName evidence="8">P5CR</shortName>
        <ecNumber evidence="8 9">1.5.1.2</ecNumber>
    </recommendedName>
    <alternativeName>
        <fullName evidence="8">PCA reductase</fullName>
    </alternativeName>
</protein>
<dbReference type="EMBL" id="LBXN01000090">
    <property type="protein sequence ID" value="KKR30914.1"/>
    <property type="molecule type" value="Genomic_DNA"/>
</dbReference>
<evidence type="ECO:0000256" key="9">
    <source>
        <dbReference type="NCBIfam" id="TIGR00112"/>
    </source>
</evidence>
<comment type="pathway">
    <text evidence="8 11">Amino-acid biosynthesis; L-proline biosynthesis; L-proline from L-glutamate 5-semialdehyde: step 1/1.</text>
</comment>
<name>A0A0G0PRX4_9BACT</name>
<dbReference type="Gene3D" id="1.10.3730.10">
    <property type="entry name" value="ProC C-terminal domain-like"/>
    <property type="match status" value="1"/>
</dbReference>
<gene>
    <name evidence="8" type="primary">proC</name>
    <name evidence="14" type="ORF">UT63_C0090G0004</name>
</gene>
<dbReference type="InterPro" id="IPR036291">
    <property type="entry name" value="NAD(P)-bd_dom_sf"/>
</dbReference>
<dbReference type="PATRIC" id="fig|1618450.3.peg.1459"/>
<comment type="function">
    <text evidence="8">Catalyzes the reduction of 1-pyrroline-5-carboxylate (PCA) to L-proline.</text>
</comment>
<dbReference type="FunFam" id="1.10.3730.10:FF:000001">
    <property type="entry name" value="Pyrroline-5-carboxylate reductase"/>
    <property type="match status" value="1"/>
</dbReference>
<dbReference type="PROSITE" id="PS00521">
    <property type="entry name" value="P5CR"/>
    <property type="match status" value="1"/>
</dbReference>
<evidence type="ECO:0000256" key="3">
    <source>
        <dbReference type="ARBA" id="ARBA00022490"/>
    </source>
</evidence>
<evidence type="ECO:0000256" key="7">
    <source>
        <dbReference type="ARBA" id="ARBA00023002"/>
    </source>
</evidence>
<comment type="catalytic activity">
    <reaction evidence="8 11">
        <text>L-proline + NADP(+) = (S)-1-pyrroline-5-carboxylate + NADPH + 2 H(+)</text>
        <dbReference type="Rhea" id="RHEA:14109"/>
        <dbReference type="ChEBI" id="CHEBI:15378"/>
        <dbReference type="ChEBI" id="CHEBI:17388"/>
        <dbReference type="ChEBI" id="CHEBI:57783"/>
        <dbReference type="ChEBI" id="CHEBI:58349"/>
        <dbReference type="ChEBI" id="CHEBI:60039"/>
        <dbReference type="EC" id="1.5.1.2"/>
    </reaction>
</comment>
<evidence type="ECO:0000259" key="12">
    <source>
        <dbReference type="Pfam" id="PF03807"/>
    </source>
</evidence>
<keyword evidence="6 8" id="KW-0521">NADP</keyword>
<dbReference type="PANTHER" id="PTHR11645">
    <property type="entry name" value="PYRROLINE-5-CARBOXYLATE REDUCTASE"/>
    <property type="match status" value="1"/>
</dbReference>
<dbReference type="Proteomes" id="UP000034539">
    <property type="component" value="Unassembled WGS sequence"/>
</dbReference>